<dbReference type="EMBL" id="BMXB01000001">
    <property type="protein sequence ID" value="GHA27981.1"/>
    <property type="molecule type" value="Genomic_DNA"/>
</dbReference>
<evidence type="ECO:0000256" key="2">
    <source>
        <dbReference type="SAM" id="SignalP"/>
    </source>
</evidence>
<proteinExistence type="predicted"/>
<dbReference type="PANTHER" id="PTHR48081:SF13">
    <property type="entry name" value="ALPHA_BETA HYDROLASE"/>
    <property type="match status" value="1"/>
</dbReference>
<feature type="signal peptide" evidence="2">
    <location>
        <begin position="1"/>
        <end position="20"/>
    </location>
</feature>
<dbReference type="InterPro" id="IPR049492">
    <property type="entry name" value="BD-FAE-like_dom"/>
</dbReference>
<dbReference type="Gene3D" id="3.40.50.1820">
    <property type="entry name" value="alpha/beta hydrolase"/>
    <property type="match status" value="1"/>
</dbReference>
<keyword evidence="2" id="KW-0732">Signal</keyword>
<comment type="caution">
    <text evidence="4">The sequence shown here is derived from an EMBL/GenBank/DDBJ whole genome shotgun (WGS) entry which is preliminary data.</text>
</comment>
<dbReference type="AlphaFoldDB" id="A0A918VVG5"/>
<keyword evidence="5" id="KW-1185">Reference proteome</keyword>
<dbReference type="PROSITE" id="PS51257">
    <property type="entry name" value="PROKAR_LIPOPROTEIN"/>
    <property type="match status" value="1"/>
</dbReference>
<dbReference type="PANTHER" id="PTHR48081">
    <property type="entry name" value="AB HYDROLASE SUPERFAMILY PROTEIN C4A8.06C"/>
    <property type="match status" value="1"/>
</dbReference>
<name>A0A918VVG5_9FLAO</name>
<dbReference type="InterPro" id="IPR029058">
    <property type="entry name" value="AB_hydrolase_fold"/>
</dbReference>
<keyword evidence="1" id="KW-0378">Hydrolase</keyword>
<dbReference type="RefSeq" id="WP_189603285.1">
    <property type="nucleotide sequence ID" value="NZ_BMXB01000001.1"/>
</dbReference>
<evidence type="ECO:0000313" key="4">
    <source>
        <dbReference type="EMBL" id="GHA27981.1"/>
    </source>
</evidence>
<evidence type="ECO:0000313" key="5">
    <source>
        <dbReference type="Proteomes" id="UP000610456"/>
    </source>
</evidence>
<accession>A0A918VVG5</accession>
<dbReference type="InterPro" id="IPR050300">
    <property type="entry name" value="GDXG_lipolytic_enzyme"/>
</dbReference>
<dbReference type="GO" id="GO:0016787">
    <property type="term" value="F:hydrolase activity"/>
    <property type="evidence" value="ECO:0007669"/>
    <property type="project" value="UniProtKB-KW"/>
</dbReference>
<evidence type="ECO:0000259" key="3">
    <source>
        <dbReference type="Pfam" id="PF20434"/>
    </source>
</evidence>
<dbReference type="SUPFAM" id="SSF53474">
    <property type="entry name" value="alpha/beta-Hydrolases"/>
    <property type="match status" value="1"/>
</dbReference>
<gene>
    <name evidence="4" type="ORF">GCM10007103_06830</name>
</gene>
<dbReference type="Pfam" id="PF20434">
    <property type="entry name" value="BD-FAE"/>
    <property type="match status" value="1"/>
</dbReference>
<dbReference type="Proteomes" id="UP000610456">
    <property type="component" value="Unassembled WGS sequence"/>
</dbReference>
<organism evidence="4 5">
    <name type="scientific">Salinimicrobium marinum</name>
    <dbReference type="NCBI Taxonomy" id="680283"/>
    <lineage>
        <taxon>Bacteria</taxon>
        <taxon>Pseudomonadati</taxon>
        <taxon>Bacteroidota</taxon>
        <taxon>Flavobacteriia</taxon>
        <taxon>Flavobacteriales</taxon>
        <taxon>Flavobacteriaceae</taxon>
        <taxon>Salinimicrobium</taxon>
    </lineage>
</organism>
<feature type="chain" id="PRO_5036909135" evidence="2">
    <location>
        <begin position="21"/>
        <end position="288"/>
    </location>
</feature>
<evidence type="ECO:0000256" key="1">
    <source>
        <dbReference type="ARBA" id="ARBA00022801"/>
    </source>
</evidence>
<feature type="domain" description="BD-FAE-like" evidence="3">
    <location>
        <begin position="51"/>
        <end position="249"/>
    </location>
</feature>
<reference evidence="4" key="2">
    <citation type="submission" date="2020-09" db="EMBL/GenBank/DDBJ databases">
        <authorList>
            <person name="Sun Q."/>
            <person name="Kim S."/>
        </authorList>
    </citation>
    <scope>NUCLEOTIDE SEQUENCE</scope>
    <source>
        <strain evidence="4">KCTC 12719</strain>
    </source>
</reference>
<reference evidence="4" key="1">
    <citation type="journal article" date="2014" name="Int. J. Syst. Evol. Microbiol.">
        <title>Complete genome sequence of Corynebacterium casei LMG S-19264T (=DSM 44701T), isolated from a smear-ripened cheese.</title>
        <authorList>
            <consortium name="US DOE Joint Genome Institute (JGI-PGF)"/>
            <person name="Walter F."/>
            <person name="Albersmeier A."/>
            <person name="Kalinowski J."/>
            <person name="Ruckert C."/>
        </authorList>
    </citation>
    <scope>NUCLEOTIDE SEQUENCE</scope>
    <source>
        <strain evidence="4">KCTC 12719</strain>
    </source>
</reference>
<sequence>MKSKISLLLFFILIFTSCSKNDIPTTENFETKVSEKVLNDLKYGPDAAHTLDIYLPANRSPSTTRILVFIHGGGWITGDKSDMKDYIPLLQKNLPGYAIANLNYRLAKPPTRAAFPNQFLDLKLALEYLNTEAKNFDIKAEFAFIGASAGAHLALQFDSVYDLEDKVKLVCSIVGPTDFTDPFYTGNPEFDTALEQLVDESAYTGITDLARAISPAHLVTKNNSPTILFYGKDDPLVPISNGRFLKEQLDASGVINNFTLYDGGHGDWENAENFDMQLQLKTFIEEHF</sequence>
<protein>
    <submittedName>
        <fullName evidence="4">Lipase</fullName>
    </submittedName>
</protein>